<keyword evidence="1" id="KW-0378">Hydrolase</keyword>
<evidence type="ECO:0000313" key="4">
    <source>
        <dbReference type="Proteomes" id="UP000647235"/>
    </source>
</evidence>
<dbReference type="Pfam" id="PF01979">
    <property type="entry name" value="Amidohydro_1"/>
    <property type="match status" value="1"/>
</dbReference>
<dbReference type="InterPro" id="IPR032466">
    <property type="entry name" value="Metal_Hydrolase"/>
</dbReference>
<evidence type="ECO:0000313" key="3">
    <source>
        <dbReference type="EMBL" id="MBC5664266.1"/>
    </source>
</evidence>
<dbReference type="PANTHER" id="PTHR43794">
    <property type="entry name" value="AMINOHYDROLASE SSNA-RELATED"/>
    <property type="match status" value="1"/>
</dbReference>
<protein>
    <submittedName>
        <fullName evidence="3">Amidohydrolase</fullName>
    </submittedName>
</protein>
<accession>A0ABR7ESD5</accession>
<comment type="caution">
    <text evidence="3">The sequence shown here is derived from an EMBL/GenBank/DDBJ whole genome shotgun (WGS) entry which is preliminary data.</text>
</comment>
<dbReference type="SUPFAM" id="SSF51556">
    <property type="entry name" value="Metallo-dependent hydrolases"/>
    <property type="match status" value="1"/>
</dbReference>
<dbReference type="CDD" id="cd01298">
    <property type="entry name" value="ATZ_TRZ_like"/>
    <property type="match status" value="1"/>
</dbReference>
<gene>
    <name evidence="3" type="ORF">H8S07_03045</name>
</gene>
<sequence>MKIRIYNARILPMTEEKAGHFQIVEGEIQIIEDKIAYVGPSEIAPSGCGSTGKEQSASGADDKWDREIDAQGNLILPGFKNAHTHSGMTFLRSYADDLPLLDWLNKQVFPMEAKLTPEDVYLFSKLAVLEYLTSGITANFDMYLTPDTMAQASKDLGFRTVICGAVNDFVQSVPEMEKWYKTYNQFDPLISYQLGFHAEYTTSKPVLEDIAALAKDLKAPVYMHNSESCSETEQCIDRTGMTPTAYLDSLGMFAHGGGGFHCIHMTEEDLEIFKERGLYVVTNPASNMKLASGIPPLTKMLQMGIPVAIGTDGPASNNCLDMFREMFLVTGLAKLKEKDAAVVDAKEVLYMAAVQGARAIGLADCDSLAPGKQADLIMIDLHQPNMQPLNNLTKNIVYSGSKQNVVMTMIAGKILYEKGEFYVPEDVERLYADVNCRVEELKR</sequence>
<dbReference type="EMBL" id="JACOOY010000003">
    <property type="protein sequence ID" value="MBC5664266.1"/>
    <property type="molecule type" value="Genomic_DNA"/>
</dbReference>
<dbReference type="InterPro" id="IPR050287">
    <property type="entry name" value="MTA/SAH_deaminase"/>
</dbReference>
<dbReference type="Gene3D" id="3.20.20.140">
    <property type="entry name" value="Metal-dependent hydrolases"/>
    <property type="match status" value="1"/>
</dbReference>
<reference evidence="3 4" key="1">
    <citation type="submission" date="2020-08" db="EMBL/GenBank/DDBJ databases">
        <title>Genome public.</title>
        <authorList>
            <person name="Liu C."/>
            <person name="Sun Q."/>
        </authorList>
    </citation>
    <scope>NUCLEOTIDE SEQUENCE [LARGE SCALE GENOMIC DNA]</scope>
    <source>
        <strain evidence="3 4">NSJ-36</strain>
    </source>
</reference>
<feature type="domain" description="Amidohydrolase-related" evidence="2">
    <location>
        <begin position="75"/>
        <end position="415"/>
    </location>
</feature>
<dbReference type="RefSeq" id="WP_186855396.1">
    <property type="nucleotide sequence ID" value="NZ_JACOOY010000003.1"/>
</dbReference>
<evidence type="ECO:0000259" key="2">
    <source>
        <dbReference type="Pfam" id="PF01979"/>
    </source>
</evidence>
<dbReference type="Gene3D" id="2.30.40.10">
    <property type="entry name" value="Urease, subunit C, domain 1"/>
    <property type="match status" value="1"/>
</dbReference>
<dbReference type="InterPro" id="IPR011059">
    <property type="entry name" value="Metal-dep_hydrolase_composite"/>
</dbReference>
<dbReference type="Proteomes" id="UP000647235">
    <property type="component" value="Unassembled WGS sequence"/>
</dbReference>
<proteinExistence type="predicted"/>
<organism evidence="3 4">
    <name type="scientific">Dorea hominis</name>
    <dbReference type="NCBI Taxonomy" id="2763040"/>
    <lineage>
        <taxon>Bacteria</taxon>
        <taxon>Bacillati</taxon>
        <taxon>Bacillota</taxon>
        <taxon>Clostridia</taxon>
        <taxon>Lachnospirales</taxon>
        <taxon>Lachnospiraceae</taxon>
        <taxon>Dorea</taxon>
    </lineage>
</organism>
<name>A0ABR7ESD5_9FIRM</name>
<evidence type="ECO:0000256" key="1">
    <source>
        <dbReference type="ARBA" id="ARBA00022801"/>
    </source>
</evidence>
<dbReference type="PANTHER" id="PTHR43794:SF11">
    <property type="entry name" value="AMIDOHYDROLASE-RELATED DOMAIN-CONTAINING PROTEIN"/>
    <property type="match status" value="1"/>
</dbReference>
<keyword evidence="4" id="KW-1185">Reference proteome</keyword>
<dbReference type="InterPro" id="IPR006680">
    <property type="entry name" value="Amidohydro-rel"/>
</dbReference>
<dbReference type="SUPFAM" id="SSF51338">
    <property type="entry name" value="Composite domain of metallo-dependent hydrolases"/>
    <property type="match status" value="1"/>
</dbReference>